<dbReference type="InterPro" id="IPR003501">
    <property type="entry name" value="PTS_EIIB_2/3"/>
</dbReference>
<dbReference type="PANTHER" id="PTHR30181:SF2">
    <property type="entry name" value="PTS SYSTEM MANNITOL-SPECIFIC EIICBA COMPONENT"/>
    <property type="match status" value="1"/>
</dbReference>
<proteinExistence type="predicted"/>
<dbReference type="PROSITE" id="PS51099">
    <property type="entry name" value="PTS_EIIB_TYPE_2"/>
    <property type="match status" value="1"/>
</dbReference>
<dbReference type="Pfam" id="PF02302">
    <property type="entry name" value="PTS_IIB"/>
    <property type="match status" value="1"/>
</dbReference>
<dbReference type="InterPro" id="IPR013014">
    <property type="entry name" value="PTS_EIIC_2"/>
</dbReference>
<evidence type="ECO:0000256" key="2">
    <source>
        <dbReference type="ARBA" id="ARBA00002434"/>
    </source>
</evidence>
<dbReference type="Proteomes" id="UP001589854">
    <property type="component" value="Unassembled WGS sequence"/>
</dbReference>
<keyword evidence="9" id="KW-0762">Sugar transport</keyword>
<dbReference type="RefSeq" id="WP_378936552.1">
    <property type="nucleotide sequence ID" value="NZ_JBHLVO010000019.1"/>
</dbReference>
<evidence type="ECO:0000256" key="11">
    <source>
        <dbReference type="ARBA" id="ARBA00022683"/>
    </source>
</evidence>
<keyword evidence="8" id="KW-0597">Phosphoprotein</keyword>
<evidence type="ECO:0000256" key="16">
    <source>
        <dbReference type="SAM" id="Phobius"/>
    </source>
</evidence>
<feature type="transmembrane region" description="Helical" evidence="16">
    <location>
        <begin position="101"/>
        <end position="118"/>
    </location>
</feature>
<evidence type="ECO:0000256" key="5">
    <source>
        <dbReference type="ARBA" id="ARBA00021825"/>
    </source>
</evidence>
<feature type="domain" description="PTS EIIC type-2" evidence="18">
    <location>
        <begin position="19"/>
        <end position="347"/>
    </location>
</feature>
<evidence type="ECO:0000256" key="3">
    <source>
        <dbReference type="ARBA" id="ARBA00004651"/>
    </source>
</evidence>
<evidence type="ECO:0000259" key="17">
    <source>
        <dbReference type="PROSITE" id="PS51099"/>
    </source>
</evidence>
<keyword evidence="13 16" id="KW-1133">Transmembrane helix</keyword>
<comment type="caution">
    <text evidence="19">The sequence shown here is derived from an EMBL/GenBank/DDBJ whole genome shotgun (WGS) entry which is preliminary data.</text>
</comment>
<feature type="transmembrane region" description="Helical" evidence="16">
    <location>
        <begin position="275"/>
        <end position="300"/>
    </location>
</feature>
<dbReference type="EC" id="2.7.1.197" evidence="4"/>
<keyword evidence="12 16" id="KW-0812">Transmembrane</keyword>
<sequence length="479" mass="50693">MSNSTEGSKPDFRVKIQRFGSYLSGMIMPNIGAFIAWGIITALFIPTGWFPNEDLAQLVGPMITYLLPLLIGYTGGKMIYDGRGGVVGATATMGVIVGSDIPMFLGAMIMGPLGGWLIKKIDQFIQPKVKQGFEMLVNNFSAGILAGILTIVAFWGIGPVVEGLNNVLAAGVEAIVNAGLLPLTSVFIEPAKVLFLNNALNHGILSPLGTEQAAETGKSILFLLESNPGPGLGILLAFMVFGKGTAKQTSPGAAIIHFFGGIHEIYFPYILMKPLLILAAIAGGISGVFTFTLFNVGLVAPPSPGSIFALMAMTPKGGNHLGVLLGVLVASAVSFAVASLILKTNKKEEEEDISDATAKMEEMKGKKSSVTESFNATKTVEEKVFNAKDVNKIIFACDAGMGSSAMGSSIMKNKAKKAGLEIDITNTSINNIPNDADVVITHKDLTSRAKEKLPTAHHISVENFLNSPKYDELIEDLKS</sequence>
<evidence type="ECO:0000256" key="12">
    <source>
        <dbReference type="ARBA" id="ARBA00022692"/>
    </source>
</evidence>
<evidence type="ECO:0000313" key="20">
    <source>
        <dbReference type="Proteomes" id="UP001589854"/>
    </source>
</evidence>
<evidence type="ECO:0000256" key="14">
    <source>
        <dbReference type="ARBA" id="ARBA00023136"/>
    </source>
</evidence>
<feature type="transmembrane region" description="Helical" evidence="16">
    <location>
        <begin position="21"/>
        <end position="45"/>
    </location>
</feature>
<dbReference type="InterPro" id="IPR036095">
    <property type="entry name" value="PTS_EIIB-like_sf"/>
</dbReference>
<feature type="transmembrane region" description="Helical" evidence="16">
    <location>
        <begin position="320"/>
        <end position="342"/>
    </location>
</feature>
<dbReference type="InterPro" id="IPR004718">
    <property type="entry name" value="PTS_IIC_mtl"/>
</dbReference>
<dbReference type="InterPro" id="IPR003352">
    <property type="entry name" value="PTS_EIIC"/>
</dbReference>
<feature type="transmembrane region" description="Helical" evidence="16">
    <location>
        <begin position="167"/>
        <end position="188"/>
    </location>
</feature>
<dbReference type="CDD" id="cd05567">
    <property type="entry name" value="PTS_IIB_mannitol"/>
    <property type="match status" value="1"/>
</dbReference>
<keyword evidence="7" id="KW-1003">Cell membrane</keyword>
<comment type="subcellular location">
    <subcellularLocation>
        <location evidence="3">Cell membrane</location>
        <topology evidence="3">Multi-pass membrane protein</topology>
    </subcellularLocation>
</comment>
<evidence type="ECO:0000256" key="4">
    <source>
        <dbReference type="ARBA" id="ARBA00011909"/>
    </source>
</evidence>
<evidence type="ECO:0000256" key="15">
    <source>
        <dbReference type="ARBA" id="ARBA00033349"/>
    </source>
</evidence>
<dbReference type="Pfam" id="PF02378">
    <property type="entry name" value="PTS_EIIC"/>
    <property type="match status" value="1"/>
</dbReference>
<evidence type="ECO:0000256" key="6">
    <source>
        <dbReference type="ARBA" id="ARBA00022448"/>
    </source>
</evidence>
<dbReference type="EMBL" id="JBHLVO010000019">
    <property type="protein sequence ID" value="MFC0273348.1"/>
    <property type="molecule type" value="Genomic_DNA"/>
</dbReference>
<organism evidence="19 20">
    <name type="scientific">Metabacillus herbersteinensis</name>
    <dbReference type="NCBI Taxonomy" id="283816"/>
    <lineage>
        <taxon>Bacteria</taxon>
        <taxon>Bacillati</taxon>
        <taxon>Bacillota</taxon>
        <taxon>Bacilli</taxon>
        <taxon>Bacillales</taxon>
        <taxon>Bacillaceae</taxon>
        <taxon>Metabacillus</taxon>
    </lineage>
</organism>
<gene>
    <name evidence="19" type="ORF">ACFFIX_18245</name>
</gene>
<reference evidence="19 20" key="1">
    <citation type="submission" date="2024-09" db="EMBL/GenBank/DDBJ databases">
        <authorList>
            <person name="Sun Q."/>
            <person name="Mori K."/>
        </authorList>
    </citation>
    <scope>NUCLEOTIDE SEQUENCE [LARGE SCALE GENOMIC DNA]</scope>
    <source>
        <strain evidence="19 20">CCM 7228</strain>
    </source>
</reference>
<evidence type="ECO:0000313" key="19">
    <source>
        <dbReference type="EMBL" id="MFC0273348.1"/>
    </source>
</evidence>
<dbReference type="PROSITE" id="PS51104">
    <property type="entry name" value="PTS_EIIC_TYPE_2"/>
    <property type="match status" value="1"/>
</dbReference>
<dbReference type="InterPro" id="IPR013011">
    <property type="entry name" value="PTS_EIIB_2"/>
</dbReference>
<protein>
    <recommendedName>
        <fullName evidence="5">PTS system mannitol-specific EIICB component</fullName>
        <ecNumber evidence="4">2.7.1.197</ecNumber>
    </recommendedName>
    <alternativeName>
        <fullName evidence="15">EIICB-Mtl</fullName>
    </alternativeName>
</protein>
<name>A0ABV6GI34_9BACI</name>
<evidence type="ECO:0000259" key="18">
    <source>
        <dbReference type="PROSITE" id="PS51104"/>
    </source>
</evidence>
<keyword evidence="14 16" id="KW-0472">Membrane</keyword>
<dbReference type="NCBIfam" id="NF011663">
    <property type="entry name" value="PRK15083.1"/>
    <property type="match status" value="1"/>
</dbReference>
<dbReference type="PANTHER" id="PTHR30181">
    <property type="entry name" value="MANNITOL PERMEASE IIC COMPONENT"/>
    <property type="match status" value="1"/>
</dbReference>
<comment type="catalytic activity">
    <reaction evidence="1">
        <text>D-mannitol(out) + N(pros)-phospho-L-histidyl-[protein] = D-mannitol 1-phosphate(in) + L-histidyl-[protein]</text>
        <dbReference type="Rhea" id="RHEA:33363"/>
        <dbReference type="Rhea" id="RHEA-COMP:9745"/>
        <dbReference type="Rhea" id="RHEA-COMP:9746"/>
        <dbReference type="ChEBI" id="CHEBI:16899"/>
        <dbReference type="ChEBI" id="CHEBI:29979"/>
        <dbReference type="ChEBI" id="CHEBI:61381"/>
        <dbReference type="ChEBI" id="CHEBI:64837"/>
        <dbReference type="EC" id="2.7.1.197"/>
    </reaction>
</comment>
<keyword evidence="20" id="KW-1185">Reference proteome</keyword>
<feature type="transmembrane region" description="Helical" evidence="16">
    <location>
        <begin position="139"/>
        <end position="161"/>
    </location>
</feature>
<keyword evidence="10" id="KW-0808">Transferase</keyword>
<accession>A0ABV6GI34</accession>
<keyword evidence="6" id="KW-0813">Transport</keyword>
<evidence type="ECO:0000256" key="8">
    <source>
        <dbReference type="ARBA" id="ARBA00022553"/>
    </source>
</evidence>
<comment type="function">
    <text evidence="2">The phosphoenolpyruvate-dependent sugar phosphotransferase system (sugar PTS), a major carbohydrate active transport system, catalyzes the phosphorylation of incoming sugar substrates concomitantly with their translocation across the cell membrane. The enzyme II CmtAB PTS system is involved in D-mannitol transport.</text>
</comment>
<evidence type="ECO:0000256" key="10">
    <source>
        <dbReference type="ARBA" id="ARBA00022679"/>
    </source>
</evidence>
<dbReference type="NCBIfam" id="TIGR00851">
    <property type="entry name" value="mtlA"/>
    <property type="match status" value="1"/>
</dbReference>
<evidence type="ECO:0000256" key="1">
    <source>
        <dbReference type="ARBA" id="ARBA00001655"/>
    </source>
</evidence>
<evidence type="ECO:0000256" key="7">
    <source>
        <dbReference type="ARBA" id="ARBA00022475"/>
    </source>
</evidence>
<dbReference type="InterPro" id="IPR029503">
    <property type="entry name" value="PTS_EIIB_mannitol"/>
</dbReference>
<evidence type="ECO:0000256" key="9">
    <source>
        <dbReference type="ARBA" id="ARBA00022597"/>
    </source>
</evidence>
<dbReference type="Gene3D" id="3.40.50.2300">
    <property type="match status" value="1"/>
</dbReference>
<feature type="domain" description="PTS EIIB type-2" evidence="17">
    <location>
        <begin position="391"/>
        <end position="479"/>
    </location>
</feature>
<dbReference type="InterPro" id="IPR050893">
    <property type="entry name" value="Sugar_PTS"/>
</dbReference>
<evidence type="ECO:0000256" key="13">
    <source>
        <dbReference type="ARBA" id="ARBA00022989"/>
    </source>
</evidence>
<dbReference type="SUPFAM" id="SSF52794">
    <property type="entry name" value="PTS system IIB component-like"/>
    <property type="match status" value="1"/>
</dbReference>
<keyword evidence="11" id="KW-0598">Phosphotransferase system</keyword>